<protein>
    <submittedName>
        <fullName evidence="1">Uncharacterized protein</fullName>
    </submittedName>
</protein>
<accession>A0A481ZDM4</accession>
<organism evidence="1">
    <name type="scientific">Pithovirus LCPAC406</name>
    <dbReference type="NCBI Taxonomy" id="2506599"/>
    <lineage>
        <taxon>Viruses</taxon>
        <taxon>Pithoviruses</taxon>
    </lineage>
</organism>
<gene>
    <name evidence="1" type="ORF">LCPAC406_03380</name>
</gene>
<proteinExistence type="predicted"/>
<name>A0A481ZDM4_9VIRU</name>
<evidence type="ECO:0000313" key="1">
    <source>
        <dbReference type="EMBL" id="QBK94024.1"/>
    </source>
</evidence>
<sequence>MHFGVEVKCCDTWLETSIVLNVDNMINLNSKWINSMTYKEIMIEVYKIPTSRYFYRVRYLRELQERYYPCEEAREGHYWTSIYDKDLMNEIEETHVKRKLTQKELDAFKRVFTREFLVMYYSVFICEKDKSLKLFNQLRFFSSLDSEILKLATVEFF</sequence>
<dbReference type="EMBL" id="MK500610">
    <property type="protein sequence ID" value="QBK94024.1"/>
    <property type="molecule type" value="Genomic_DNA"/>
</dbReference>
<reference evidence="1" key="1">
    <citation type="journal article" date="2019" name="MBio">
        <title>Virus Genomes from Deep Sea Sediments Expand the Ocean Megavirome and Support Independent Origins of Viral Gigantism.</title>
        <authorList>
            <person name="Backstrom D."/>
            <person name="Yutin N."/>
            <person name="Jorgensen S.L."/>
            <person name="Dharamshi J."/>
            <person name="Homa F."/>
            <person name="Zaremba-Niedwiedzka K."/>
            <person name="Spang A."/>
            <person name="Wolf Y.I."/>
            <person name="Koonin E.V."/>
            <person name="Ettema T.J."/>
        </authorList>
    </citation>
    <scope>NUCLEOTIDE SEQUENCE</scope>
</reference>